<feature type="repeat" description="PPR" evidence="3">
    <location>
        <begin position="220"/>
        <end position="254"/>
    </location>
</feature>
<feature type="compositionally biased region" description="Pro residues" evidence="4">
    <location>
        <begin position="7"/>
        <end position="16"/>
    </location>
</feature>
<evidence type="ECO:0000256" key="4">
    <source>
        <dbReference type="SAM" id="MobiDB-lite"/>
    </source>
</evidence>
<gene>
    <name evidence="5" type="ORF">Tsubulata_039850</name>
</gene>
<evidence type="ECO:0000256" key="1">
    <source>
        <dbReference type="ARBA" id="ARBA00022737"/>
    </source>
</evidence>
<dbReference type="EMBL" id="JAKUCV010001773">
    <property type="protein sequence ID" value="KAJ4845091.1"/>
    <property type="molecule type" value="Genomic_DNA"/>
</dbReference>
<dbReference type="PANTHER" id="PTHR47926">
    <property type="entry name" value="PENTATRICOPEPTIDE REPEAT-CONTAINING PROTEIN"/>
    <property type="match status" value="1"/>
</dbReference>
<sequence>MRNAPLPRLPSFPPPLLRRRSPTTSTSKPSHSFAARRFSAQSVITRGEEFLDSLDRLLQKCSTLLRCTEIHARVIVTAGNCCSAFLAARIVSVYARLGSLSGARKVFGAAAPPLQCASNLLLWNSILRANVSHGCYEDAVRLYVKMRKLGVLGDGFTYPLVLKACGYMGGSSLCKIVHGHVTEMGFGNHLHVGNELMGVYANLGRMGDACKVFDRMGLRTLVSWNIMISGYASNCDCDGALGLFRGMESHGLVPNLVTWTSLLSSHARSGYHEEALELFGLMRMRGVGVNAEALAVVLSTCGELCALDGGMVIHGYVIKGGFDDYSFVKNALIGVYGKGGDVNGVWNLFLEIENKTIVSWNALIASLAESGYSDEAYEILDKLLGSESCGLRPNVITWGAVIGVFASKGRGDASLELFRKMLFAQVRANAVTVSTVLSICAEFASLNRGREIHGYVIRASMDKNISVENGLVNMYTKCGSLKEGHLVFQAIEMKDLISWNSMIMGYGMHGLAGNAIKTFKQMVKSGYKPDAVTFIAVLSACSHAGLVSEGRRLFYQMEEEYKVEIQMEHYACMVDLLGRAGLLQEASEIMKNMAMEPNVCVWRALLNSCRMHKNTAIAEETASHIFNLNREMVGSYMLLSNIYAGEDRWEDAARVRTSAKRRGLNKTPGQSWIEVKKNVYMFTAGKNVQEGLDEVYRVLQELACQMEGEGCVDYISESMIQPECGY</sequence>
<keyword evidence="6" id="KW-1185">Reference proteome</keyword>
<feature type="repeat" description="PPR" evidence="3">
    <location>
        <begin position="356"/>
        <end position="386"/>
    </location>
</feature>
<dbReference type="NCBIfam" id="TIGR00756">
    <property type="entry name" value="PPR"/>
    <property type="match status" value="3"/>
</dbReference>
<reference evidence="5" key="1">
    <citation type="submission" date="2022-02" db="EMBL/GenBank/DDBJ databases">
        <authorList>
            <person name="Henning P.M."/>
            <person name="McCubbin A.G."/>
            <person name="Shore J.S."/>
        </authorList>
    </citation>
    <scope>NUCLEOTIDE SEQUENCE</scope>
    <source>
        <strain evidence="5">F60SS</strain>
        <tissue evidence="5">Leaves</tissue>
    </source>
</reference>
<evidence type="ECO:0000256" key="2">
    <source>
        <dbReference type="ARBA" id="ARBA00061659"/>
    </source>
</evidence>
<proteinExistence type="inferred from homology"/>
<evidence type="ECO:0000313" key="6">
    <source>
        <dbReference type="Proteomes" id="UP001141552"/>
    </source>
</evidence>
<comment type="caution">
    <text evidence="5">The sequence shown here is derived from an EMBL/GenBank/DDBJ whole genome shotgun (WGS) entry which is preliminary data.</text>
</comment>
<dbReference type="GO" id="GO:0003723">
    <property type="term" value="F:RNA binding"/>
    <property type="evidence" value="ECO:0007669"/>
    <property type="project" value="InterPro"/>
</dbReference>
<feature type="repeat" description="PPR" evidence="3">
    <location>
        <begin position="394"/>
        <end position="428"/>
    </location>
</feature>
<dbReference type="Pfam" id="PF13041">
    <property type="entry name" value="PPR_2"/>
    <property type="match status" value="2"/>
</dbReference>
<dbReference type="InterPro" id="IPR046960">
    <property type="entry name" value="PPR_At4g14850-like_plant"/>
</dbReference>
<dbReference type="PANTHER" id="PTHR47926:SF389">
    <property type="entry name" value="PENTATRICOPEPTIDE PROTEIN-RELATED"/>
    <property type="match status" value="1"/>
</dbReference>
<dbReference type="Pfam" id="PF20431">
    <property type="entry name" value="E_motif"/>
    <property type="match status" value="1"/>
</dbReference>
<dbReference type="InterPro" id="IPR046848">
    <property type="entry name" value="E_motif"/>
</dbReference>
<dbReference type="Proteomes" id="UP001141552">
    <property type="component" value="Unassembled WGS sequence"/>
</dbReference>
<feature type="repeat" description="PPR" evidence="3">
    <location>
        <begin position="119"/>
        <end position="153"/>
    </location>
</feature>
<reference evidence="5" key="2">
    <citation type="journal article" date="2023" name="Plants (Basel)">
        <title>Annotation of the Turnera subulata (Passifloraceae) Draft Genome Reveals the S-Locus Evolved after the Divergence of Turneroideae from Passifloroideae in a Stepwise Manner.</title>
        <authorList>
            <person name="Henning P.M."/>
            <person name="Roalson E.H."/>
            <person name="Mir W."/>
            <person name="McCubbin A.G."/>
            <person name="Shore J.S."/>
        </authorList>
    </citation>
    <scope>NUCLEOTIDE SEQUENCE</scope>
    <source>
        <strain evidence="5">F60SS</strain>
    </source>
</reference>
<dbReference type="InterPro" id="IPR002885">
    <property type="entry name" value="PPR_rpt"/>
</dbReference>
<evidence type="ECO:0000256" key="3">
    <source>
        <dbReference type="PROSITE-ProRule" id="PRU00708"/>
    </source>
</evidence>
<dbReference type="AlphaFoldDB" id="A0A9Q0GAV5"/>
<name>A0A9Q0GAV5_9ROSI</name>
<feature type="repeat" description="PPR" evidence="3">
    <location>
        <begin position="255"/>
        <end position="289"/>
    </location>
</feature>
<dbReference type="FunFam" id="1.25.40.10:FF:000280">
    <property type="entry name" value="Pentatricopeptide repeat-containing protein"/>
    <property type="match status" value="1"/>
</dbReference>
<dbReference type="OrthoDB" id="881013at2759"/>
<keyword evidence="1" id="KW-0677">Repeat</keyword>
<dbReference type="Gene3D" id="1.25.40.10">
    <property type="entry name" value="Tetratricopeptide repeat domain"/>
    <property type="match status" value="4"/>
</dbReference>
<feature type="repeat" description="PPR" evidence="3">
    <location>
        <begin position="530"/>
        <end position="560"/>
    </location>
</feature>
<feature type="region of interest" description="Disordered" evidence="4">
    <location>
        <begin position="1"/>
        <end position="31"/>
    </location>
</feature>
<dbReference type="GO" id="GO:0009451">
    <property type="term" value="P:RNA modification"/>
    <property type="evidence" value="ECO:0007669"/>
    <property type="project" value="InterPro"/>
</dbReference>
<dbReference type="PROSITE" id="PS51375">
    <property type="entry name" value="PPR"/>
    <property type="match status" value="7"/>
</dbReference>
<comment type="similarity">
    <text evidence="2">Belongs to the PPR family. PCMP-E subfamily.</text>
</comment>
<feature type="repeat" description="PPR" evidence="3">
    <location>
        <begin position="495"/>
        <end position="529"/>
    </location>
</feature>
<dbReference type="FunFam" id="1.25.40.10:FF:000393">
    <property type="entry name" value="Pentatricopeptide repeat-containing protein At1g20230"/>
    <property type="match status" value="2"/>
</dbReference>
<accession>A0A9Q0GAV5</accession>
<dbReference type="FunFam" id="1.25.40.10:FF:000031">
    <property type="entry name" value="Pentatricopeptide repeat-containing protein mitochondrial"/>
    <property type="match status" value="1"/>
</dbReference>
<evidence type="ECO:0000313" key="5">
    <source>
        <dbReference type="EMBL" id="KAJ4845091.1"/>
    </source>
</evidence>
<organism evidence="5 6">
    <name type="scientific">Turnera subulata</name>
    <dbReference type="NCBI Taxonomy" id="218843"/>
    <lineage>
        <taxon>Eukaryota</taxon>
        <taxon>Viridiplantae</taxon>
        <taxon>Streptophyta</taxon>
        <taxon>Embryophyta</taxon>
        <taxon>Tracheophyta</taxon>
        <taxon>Spermatophyta</taxon>
        <taxon>Magnoliopsida</taxon>
        <taxon>eudicotyledons</taxon>
        <taxon>Gunneridae</taxon>
        <taxon>Pentapetalae</taxon>
        <taxon>rosids</taxon>
        <taxon>fabids</taxon>
        <taxon>Malpighiales</taxon>
        <taxon>Passifloraceae</taxon>
        <taxon>Turnera</taxon>
    </lineage>
</organism>
<dbReference type="InterPro" id="IPR011990">
    <property type="entry name" value="TPR-like_helical_dom_sf"/>
</dbReference>
<protein>
    <submittedName>
        <fullName evidence="5">Uncharacterized protein</fullName>
    </submittedName>
</protein>
<dbReference type="Pfam" id="PF01535">
    <property type="entry name" value="PPR"/>
    <property type="match status" value="6"/>
</dbReference>